<evidence type="ECO:0000256" key="1">
    <source>
        <dbReference type="ARBA" id="ARBA00023015"/>
    </source>
</evidence>
<dbReference type="InterPro" id="IPR018490">
    <property type="entry name" value="cNMP-bd_dom_sf"/>
</dbReference>
<dbReference type="GO" id="GO:0003677">
    <property type="term" value="F:DNA binding"/>
    <property type="evidence" value="ECO:0007669"/>
    <property type="project" value="UniProtKB-KW"/>
</dbReference>
<dbReference type="STRING" id="1430440.MGMSRv2__2046"/>
<dbReference type="GO" id="GO:0003700">
    <property type="term" value="F:DNA-binding transcription factor activity"/>
    <property type="evidence" value="ECO:0007669"/>
    <property type="project" value="TreeGrafter"/>
</dbReference>
<feature type="domain" description="Cyclic nucleotide-binding" evidence="4">
    <location>
        <begin position="24"/>
        <end position="145"/>
    </location>
</feature>
<dbReference type="PANTHER" id="PTHR24567:SF74">
    <property type="entry name" value="HTH-TYPE TRANSCRIPTIONAL REGULATOR ARCR"/>
    <property type="match status" value="1"/>
</dbReference>
<dbReference type="InterPro" id="IPR050397">
    <property type="entry name" value="Env_Response_Regulators"/>
</dbReference>
<dbReference type="PROSITE" id="PS51063">
    <property type="entry name" value="HTH_CRP_2"/>
    <property type="match status" value="1"/>
</dbReference>
<organism evidence="6 7">
    <name type="scientific">Magnetospirillum gryphiswaldense (strain DSM 6361 / JCM 21280 / NBRC 15271 / MSR-1)</name>
    <dbReference type="NCBI Taxonomy" id="431944"/>
    <lineage>
        <taxon>Bacteria</taxon>
        <taxon>Pseudomonadati</taxon>
        <taxon>Pseudomonadota</taxon>
        <taxon>Alphaproteobacteria</taxon>
        <taxon>Rhodospirillales</taxon>
        <taxon>Rhodospirillaceae</taxon>
        <taxon>Magnetospirillum</taxon>
    </lineage>
</organism>
<keyword evidence="2" id="KW-0238">DNA-binding</keyword>
<name>V6F4P2_MAGGM</name>
<dbReference type="CDD" id="cd00038">
    <property type="entry name" value="CAP_ED"/>
    <property type="match status" value="1"/>
</dbReference>
<gene>
    <name evidence="6" type="ordered locus">MGMSRv2__2046</name>
</gene>
<evidence type="ECO:0000313" key="6">
    <source>
        <dbReference type="EMBL" id="CDK99261.1"/>
    </source>
</evidence>
<evidence type="ECO:0000259" key="5">
    <source>
        <dbReference type="PROSITE" id="PS51063"/>
    </source>
</evidence>
<dbReference type="InterPro" id="IPR014710">
    <property type="entry name" value="RmlC-like_jellyroll"/>
</dbReference>
<dbReference type="SMART" id="SM00100">
    <property type="entry name" value="cNMP"/>
    <property type="match status" value="1"/>
</dbReference>
<evidence type="ECO:0000313" key="7">
    <source>
        <dbReference type="Proteomes" id="UP000018922"/>
    </source>
</evidence>
<dbReference type="Gene3D" id="2.60.120.10">
    <property type="entry name" value="Jelly Rolls"/>
    <property type="match status" value="1"/>
</dbReference>
<dbReference type="PANTHER" id="PTHR24567">
    <property type="entry name" value="CRP FAMILY TRANSCRIPTIONAL REGULATORY PROTEIN"/>
    <property type="match status" value="1"/>
</dbReference>
<keyword evidence="1" id="KW-0805">Transcription regulation</keyword>
<protein>
    <submittedName>
        <fullName evidence="6">Transcriptional activator protein fnrA</fullName>
    </submittedName>
</protein>
<dbReference type="AlphaFoldDB" id="V6F4P2"/>
<evidence type="ECO:0000259" key="4">
    <source>
        <dbReference type="PROSITE" id="PS50042"/>
    </source>
</evidence>
<dbReference type="RefSeq" id="WP_024080271.1">
    <property type="nucleotide sequence ID" value="NZ_CP027526.1"/>
</dbReference>
<dbReference type="InterPro" id="IPR000595">
    <property type="entry name" value="cNMP-bd_dom"/>
</dbReference>
<dbReference type="GO" id="GO:0005829">
    <property type="term" value="C:cytosol"/>
    <property type="evidence" value="ECO:0007669"/>
    <property type="project" value="TreeGrafter"/>
</dbReference>
<dbReference type="SMR" id="V6F4P2"/>
<dbReference type="KEGG" id="mgry:MSR1_01920"/>
<dbReference type="EMBL" id="HG794546">
    <property type="protein sequence ID" value="CDK99261.1"/>
    <property type="molecule type" value="Genomic_DNA"/>
</dbReference>
<keyword evidence="3" id="KW-0804">Transcription</keyword>
<dbReference type="Pfam" id="PF00027">
    <property type="entry name" value="cNMP_binding"/>
    <property type="match status" value="1"/>
</dbReference>
<dbReference type="Proteomes" id="UP000018922">
    <property type="component" value="Chromosome I"/>
</dbReference>
<dbReference type="InterPro" id="IPR036388">
    <property type="entry name" value="WH-like_DNA-bd_sf"/>
</dbReference>
<keyword evidence="7" id="KW-1185">Reference proteome</keyword>
<dbReference type="Pfam" id="PF13545">
    <property type="entry name" value="HTH_Crp_2"/>
    <property type="match status" value="1"/>
</dbReference>
<dbReference type="SUPFAM" id="SSF46785">
    <property type="entry name" value="Winged helix' DNA-binding domain"/>
    <property type="match status" value="1"/>
</dbReference>
<dbReference type="Gene3D" id="1.10.10.10">
    <property type="entry name" value="Winged helix-like DNA-binding domain superfamily/Winged helix DNA-binding domain"/>
    <property type="match status" value="1"/>
</dbReference>
<dbReference type="eggNOG" id="COG0664">
    <property type="taxonomic scope" value="Bacteria"/>
</dbReference>
<evidence type="ECO:0000256" key="2">
    <source>
        <dbReference type="ARBA" id="ARBA00023125"/>
    </source>
</evidence>
<dbReference type="PROSITE" id="PS50042">
    <property type="entry name" value="CNMP_BINDING_3"/>
    <property type="match status" value="1"/>
</dbReference>
<dbReference type="HOGENOM" id="CLU_075053_4_0_5"/>
<dbReference type="KEGG" id="mgy:MGMSRv2__2046"/>
<dbReference type="InterPro" id="IPR012318">
    <property type="entry name" value="HTH_CRP"/>
</dbReference>
<dbReference type="SMART" id="SM00419">
    <property type="entry name" value="HTH_CRP"/>
    <property type="match status" value="1"/>
</dbReference>
<sequence length="240" mass="25805">MTTMIQMAEGLRGEDVDILARVPMFAGIDAPTLTRMAQVARVVRLPRGTVLFSQGDEAKALYVLLEGQIGLSGKVEDLGDDTVVEILDAGEAFVAAAVLTGKPYLIAATALAPARVLELPRQALLDDLRASPDLALAMLGSLARHFRLLVREIKDLKLKSASQRLALYLLGLTARRRGAVIVRLPHNKGLIAARVGVRPETLSRAFAQLKGRGVVVDGQNVAIADLAVLVDYCHEGWENV</sequence>
<dbReference type="InterPro" id="IPR036390">
    <property type="entry name" value="WH_DNA-bd_sf"/>
</dbReference>
<feature type="domain" description="HTH crp-type" evidence="5">
    <location>
        <begin position="159"/>
        <end position="227"/>
    </location>
</feature>
<dbReference type="SUPFAM" id="SSF51206">
    <property type="entry name" value="cAMP-binding domain-like"/>
    <property type="match status" value="1"/>
</dbReference>
<dbReference type="OrthoDB" id="190787at2"/>
<reference evidence="6 7" key="1">
    <citation type="journal article" date="2014" name="Genome Announc.">
        <title>Complete genome sequence of Magnetospirillum gryphiswaldense MSR-1.</title>
        <authorList>
            <person name="Wang X."/>
            <person name="Wang Q."/>
            <person name="Zhang W."/>
            <person name="Wang Y."/>
            <person name="Li L."/>
            <person name="Wen T."/>
            <person name="Zhang T."/>
            <person name="Zhang Y."/>
            <person name="Xu J."/>
            <person name="Hu J."/>
            <person name="Li S."/>
            <person name="Liu L."/>
            <person name="Liu J."/>
            <person name="Jiang W."/>
            <person name="Tian J."/>
            <person name="Li Y."/>
            <person name="Schuler D."/>
            <person name="Wang L."/>
            <person name="Li J."/>
        </authorList>
    </citation>
    <scope>NUCLEOTIDE SEQUENCE [LARGE SCALE GENOMIC DNA]</scope>
    <source>
        <strain evidence="7">DSM 6361 / JCM 21280 / NBRC 15271 / MSR-1</strain>
    </source>
</reference>
<evidence type="ECO:0000256" key="3">
    <source>
        <dbReference type="ARBA" id="ARBA00023163"/>
    </source>
</evidence>
<proteinExistence type="predicted"/>
<accession>V6F4P2</accession>